<dbReference type="SUPFAM" id="SSF100950">
    <property type="entry name" value="NagB/RpiA/CoA transferase-like"/>
    <property type="match status" value="2"/>
</dbReference>
<dbReference type="GO" id="GO:0005739">
    <property type="term" value="C:mitochondrion"/>
    <property type="evidence" value="ECO:0007669"/>
    <property type="project" value="TreeGrafter"/>
</dbReference>
<evidence type="ECO:0000259" key="3">
    <source>
        <dbReference type="Pfam" id="PF02550"/>
    </source>
</evidence>
<dbReference type="AlphaFoldDB" id="A0A1Y1M786"/>
<dbReference type="InterPro" id="IPR037171">
    <property type="entry name" value="NagB/RpiA_transferase-like"/>
</dbReference>
<dbReference type="OrthoDB" id="10250396at2759"/>
<keyword evidence="7" id="KW-1185">Reference proteome</keyword>
<feature type="domain" description="Acetyl-CoA hydrolase/transferase C-terminal" evidence="4">
    <location>
        <begin position="315"/>
        <end position="469"/>
    </location>
</feature>
<feature type="domain" description="Acetyl-CoA hydrolase/transferase N-terminal" evidence="3">
    <location>
        <begin position="63"/>
        <end position="223"/>
    </location>
</feature>
<dbReference type="Pfam" id="PF02550">
    <property type="entry name" value="AcetylCoA_hydro"/>
    <property type="match status" value="1"/>
</dbReference>
<reference evidence="6 7" key="2">
    <citation type="journal article" date="2018" name="Elife">
        <title>Firefly genomes illuminate parallel origins of bioluminescence in beetles.</title>
        <authorList>
            <person name="Fallon T.R."/>
            <person name="Lower S.E."/>
            <person name="Chang C.H."/>
            <person name="Bessho-Uehara M."/>
            <person name="Martin G.J."/>
            <person name="Bewick A.J."/>
            <person name="Behringer M."/>
            <person name="Debat H.J."/>
            <person name="Wong I."/>
            <person name="Day J.C."/>
            <person name="Suvorov A."/>
            <person name="Silva C.J."/>
            <person name="Stanger-Hall K.F."/>
            <person name="Hall D.W."/>
            <person name="Schmitz R.J."/>
            <person name="Nelson D.R."/>
            <person name="Lewis S.M."/>
            <person name="Shigenobu S."/>
            <person name="Bybee S.M."/>
            <person name="Larracuente A.M."/>
            <person name="Oba Y."/>
            <person name="Weng J.K."/>
        </authorList>
    </citation>
    <scope>NUCLEOTIDE SEQUENCE [LARGE SCALE GENOMIC DNA]</scope>
    <source>
        <strain evidence="6">1611_PpyrPB1</strain>
        <tissue evidence="6">Whole body</tissue>
    </source>
</reference>
<dbReference type="InterPro" id="IPR046433">
    <property type="entry name" value="ActCoA_hydro"/>
</dbReference>
<protein>
    <submittedName>
        <fullName evidence="5">Uncharacterized protein</fullName>
    </submittedName>
</protein>
<evidence type="ECO:0000313" key="5">
    <source>
        <dbReference type="EMBL" id="JAV81593.1"/>
    </source>
</evidence>
<gene>
    <name evidence="6" type="ORF">PPYR_08058</name>
</gene>
<evidence type="ECO:0000256" key="2">
    <source>
        <dbReference type="ARBA" id="ARBA00022679"/>
    </source>
</evidence>
<dbReference type="InterPro" id="IPR026888">
    <property type="entry name" value="AcetylCoA_hyd_C"/>
</dbReference>
<name>A0A1Y1M786_PHOPY</name>
<proteinExistence type="inferred from homology"/>
<organism evidence="5">
    <name type="scientific">Photinus pyralis</name>
    <name type="common">Common eastern firefly</name>
    <name type="synonym">Lampyris pyralis</name>
    <dbReference type="NCBI Taxonomy" id="7054"/>
    <lineage>
        <taxon>Eukaryota</taxon>
        <taxon>Metazoa</taxon>
        <taxon>Ecdysozoa</taxon>
        <taxon>Arthropoda</taxon>
        <taxon>Hexapoda</taxon>
        <taxon>Insecta</taxon>
        <taxon>Pterygota</taxon>
        <taxon>Neoptera</taxon>
        <taxon>Endopterygota</taxon>
        <taxon>Coleoptera</taxon>
        <taxon>Polyphaga</taxon>
        <taxon>Elateriformia</taxon>
        <taxon>Elateroidea</taxon>
        <taxon>Lampyridae</taxon>
        <taxon>Lampyrinae</taxon>
        <taxon>Photinus</taxon>
    </lineage>
</organism>
<dbReference type="PANTHER" id="PTHR21432:SF20">
    <property type="entry name" value="ACETYL-COA HYDROLASE"/>
    <property type="match status" value="1"/>
</dbReference>
<evidence type="ECO:0000313" key="6">
    <source>
        <dbReference type="EMBL" id="KAB0797064.1"/>
    </source>
</evidence>
<dbReference type="GO" id="GO:0008775">
    <property type="term" value="F:acetate CoA-transferase activity"/>
    <property type="evidence" value="ECO:0007669"/>
    <property type="project" value="InterPro"/>
</dbReference>
<dbReference type="InterPro" id="IPR038460">
    <property type="entry name" value="AcetylCoA_hyd_C_sf"/>
</dbReference>
<accession>A0A1Y1M786</accession>
<dbReference type="InParanoid" id="A0A1Y1M786"/>
<sequence>MASVCAANVRGKLRNFLPLINHTTSRTYFANNIHELGQVIKGKEPKWVDQKDTQNIFDGILKSGQTVFVHGAAATPIFLIGAMTEYGKNNCLEGVQVIHMHTEGKAVYTDPALKDVFRSVSTFMGGNVRKAVQDGRGDAIPIFLSEIPLLFTRKIFKPEVALVSVSPPDEHGFCSLGTSVDCARAACLHSKYIVAQVNKQMPRTFGDGLIHTSHIDFAVCVDEQLPQHGGKPPTEVEAKIGELIAENLVVNGATLQMGIGSIPDAVLHSLKNHQHLGIHSEMFSGGVIDLVQNGNITNAKKPIHTGRIVGSFLVGHQPIYDFVDNNPSIEMLRVDYVNNTKVIAKLPNMTAINSCIEVDLTGQICADSIGTRMYSGFGGQVDFIRGAGEALDGKGKPIIALPSVTNKKETKIVPTLKVGAGVVTSRAHAQYVVTEHGIAELFGRTLLQRAHALINVAHPDHRESLEKAAFERFKTMPRAC</sequence>
<comment type="similarity">
    <text evidence="1">Belongs to the acetyl-CoA hydrolase/transferase family.</text>
</comment>
<dbReference type="Gene3D" id="3.30.750.70">
    <property type="entry name" value="4-hydroxybutyrate coenzyme like domains"/>
    <property type="match status" value="1"/>
</dbReference>
<dbReference type="EMBL" id="VVIM01000006">
    <property type="protein sequence ID" value="KAB0797064.1"/>
    <property type="molecule type" value="Genomic_DNA"/>
</dbReference>
<keyword evidence="2" id="KW-0808">Transferase</keyword>
<dbReference type="EMBL" id="GEZM01038614">
    <property type="protein sequence ID" value="JAV81593.1"/>
    <property type="molecule type" value="Transcribed_RNA"/>
</dbReference>
<dbReference type="Proteomes" id="UP000327044">
    <property type="component" value="Unassembled WGS sequence"/>
</dbReference>
<dbReference type="PANTHER" id="PTHR21432">
    <property type="entry name" value="ACETYL-COA HYDROLASE-RELATED"/>
    <property type="match status" value="1"/>
</dbReference>
<reference evidence="5" key="1">
    <citation type="journal article" date="2016" name="Sci. Rep.">
        <title>Molecular characterization of firefly nuptial gifts: a multi-omics approach sheds light on postcopulatory sexual selection.</title>
        <authorList>
            <person name="Al-Wathiqui N."/>
            <person name="Fallon T.R."/>
            <person name="South A."/>
            <person name="Weng J.K."/>
            <person name="Lewis S.M."/>
        </authorList>
    </citation>
    <scope>NUCLEOTIDE SEQUENCE</scope>
</reference>
<dbReference type="GO" id="GO:0006083">
    <property type="term" value="P:acetate metabolic process"/>
    <property type="evidence" value="ECO:0007669"/>
    <property type="project" value="InterPro"/>
</dbReference>
<evidence type="ECO:0000256" key="1">
    <source>
        <dbReference type="ARBA" id="ARBA00009632"/>
    </source>
</evidence>
<dbReference type="FunCoup" id="A0A1Y1M786">
    <property type="interactions" value="568"/>
</dbReference>
<dbReference type="InterPro" id="IPR003702">
    <property type="entry name" value="ActCoA_hydro_N"/>
</dbReference>
<evidence type="ECO:0000259" key="4">
    <source>
        <dbReference type="Pfam" id="PF13336"/>
    </source>
</evidence>
<dbReference type="Pfam" id="PF13336">
    <property type="entry name" value="AcetylCoA_hyd_C"/>
    <property type="match status" value="1"/>
</dbReference>
<evidence type="ECO:0000313" key="7">
    <source>
        <dbReference type="Proteomes" id="UP000327044"/>
    </source>
</evidence>
<dbReference type="Gene3D" id="3.40.1080.20">
    <property type="entry name" value="Acetyl-CoA hydrolase/transferase C-terminal domain"/>
    <property type="match status" value="1"/>
</dbReference>
<reference evidence="6" key="3">
    <citation type="submission" date="2019-08" db="EMBL/GenBank/DDBJ databases">
        <authorList>
            <consortium name="Photinus pyralis genome working group"/>
            <person name="Fallon T.R."/>
            <person name="Sander Lower S.E."/>
            <person name="Weng J.-K."/>
        </authorList>
    </citation>
    <scope>NUCLEOTIDE SEQUENCE</scope>
    <source>
        <strain evidence="6">1611_PpyrPB1</strain>
        <tissue evidence="6">Whole body</tissue>
    </source>
</reference>
<dbReference type="Gene3D" id="3.40.1080.10">
    <property type="entry name" value="Glutaconate Coenzyme A-transferase"/>
    <property type="match status" value="1"/>
</dbReference>